<feature type="signal peptide" evidence="1">
    <location>
        <begin position="1"/>
        <end position="22"/>
    </location>
</feature>
<organism evidence="2 3">
    <name type="scientific">Pseudomonas indica</name>
    <dbReference type="NCBI Taxonomy" id="137658"/>
    <lineage>
        <taxon>Bacteria</taxon>
        <taxon>Pseudomonadati</taxon>
        <taxon>Pseudomonadota</taxon>
        <taxon>Gammaproteobacteria</taxon>
        <taxon>Pseudomonadales</taxon>
        <taxon>Pseudomonadaceae</taxon>
        <taxon>Pseudomonas</taxon>
    </lineage>
</organism>
<keyword evidence="1" id="KW-0732">Signal</keyword>
<dbReference type="EMBL" id="FNFD01000034">
    <property type="protein sequence ID" value="SDL89369.1"/>
    <property type="molecule type" value="Genomic_DNA"/>
</dbReference>
<dbReference type="STRING" id="137658.SAMN05216186_13434"/>
<evidence type="ECO:0000313" key="3">
    <source>
        <dbReference type="Proteomes" id="UP000198706"/>
    </source>
</evidence>
<reference evidence="2 3" key="1">
    <citation type="submission" date="2016-10" db="EMBL/GenBank/DDBJ databases">
        <authorList>
            <person name="de Groot N.N."/>
        </authorList>
    </citation>
    <scope>NUCLEOTIDE SEQUENCE [LARGE SCALE GENOMIC DNA]</scope>
    <source>
        <strain evidence="2 3">JCM 21544</strain>
    </source>
</reference>
<evidence type="ECO:0000256" key="1">
    <source>
        <dbReference type="SAM" id="SignalP"/>
    </source>
</evidence>
<dbReference type="OrthoDB" id="7032527at2"/>
<dbReference type="RefSeq" id="WP_084339763.1">
    <property type="nucleotide sequence ID" value="NZ_FNFD01000034.1"/>
</dbReference>
<protein>
    <recommendedName>
        <fullName evidence="4">Signal recognition particle subunit FFH/SRP54 (Srp54)</fullName>
    </recommendedName>
</protein>
<dbReference type="Proteomes" id="UP000198706">
    <property type="component" value="Unassembled WGS sequence"/>
</dbReference>
<evidence type="ECO:0008006" key="4">
    <source>
        <dbReference type="Google" id="ProtNLM"/>
    </source>
</evidence>
<name>A0A1G9NSJ9_9PSED</name>
<accession>A0A1G9NSJ9</accession>
<feature type="chain" id="PRO_5011580798" description="Signal recognition particle subunit FFH/SRP54 (Srp54)" evidence="1">
    <location>
        <begin position="23"/>
        <end position="135"/>
    </location>
</feature>
<proteinExistence type="predicted"/>
<gene>
    <name evidence="2" type="ORF">SAMN05216186_13434</name>
</gene>
<keyword evidence="3" id="KW-1185">Reference proteome</keyword>
<dbReference type="AlphaFoldDB" id="A0A1G9NSJ9"/>
<evidence type="ECO:0000313" key="2">
    <source>
        <dbReference type="EMBL" id="SDL89369.1"/>
    </source>
</evidence>
<sequence>MNAPVKALVAALLIGSPLFALAVDEHHPEQAPAAPTDTAPAQDQAMTEQMQKMQAIHDRIAAAKTPAERQAAMQEGMQAMREGMTMLQNNCPGMGMGMGMSGGKSGGMGGGMGMMNMMMKMMDQQSDMMKQPTNP</sequence>